<comment type="caution">
    <text evidence="2">The sequence shown here is derived from an EMBL/GenBank/DDBJ whole genome shotgun (WGS) entry which is preliminary data.</text>
</comment>
<dbReference type="OrthoDB" id="8641514at2"/>
<organism evidence="2 3">
    <name type="scientific">Pollutimonas subterranea</name>
    <dbReference type="NCBI Taxonomy" id="2045210"/>
    <lineage>
        <taxon>Bacteria</taxon>
        <taxon>Pseudomonadati</taxon>
        <taxon>Pseudomonadota</taxon>
        <taxon>Betaproteobacteria</taxon>
        <taxon>Burkholderiales</taxon>
        <taxon>Alcaligenaceae</taxon>
        <taxon>Pollutimonas</taxon>
    </lineage>
</organism>
<sequence>MTAARSPSLWRAMTGLAIWMLCFVALYGGHALGCRYRVLLDEAFGLPMLTWLLVLIWAISLAVLLWLAARSLSSLRLTRVAGSAQPLSRFMSVLTLTVDISGFVSTVAIGLPLLWMPVCA</sequence>
<feature type="transmembrane region" description="Helical" evidence="1">
    <location>
        <begin position="90"/>
        <end position="115"/>
    </location>
</feature>
<keyword evidence="1" id="KW-1133">Transmembrane helix</keyword>
<keyword evidence="3" id="KW-1185">Reference proteome</keyword>
<reference evidence="2 3" key="1">
    <citation type="submission" date="2017-10" db="EMBL/GenBank/DDBJ databases">
        <title>Two draft genome sequences of Pusillimonas sp. strains isolated from a nitrate- and radionuclide-contaminated groundwater in Russia.</title>
        <authorList>
            <person name="Grouzdev D.S."/>
            <person name="Tourova T.P."/>
            <person name="Goeva M.A."/>
            <person name="Babich T.L."/>
            <person name="Sokolova D.S."/>
            <person name="Abdullin R."/>
            <person name="Poltaraus A.B."/>
            <person name="Toshchakov S.V."/>
            <person name="Nazina T.N."/>
        </authorList>
    </citation>
    <scope>NUCLEOTIDE SEQUENCE [LARGE SCALE GENOMIC DNA]</scope>
    <source>
        <strain evidence="2 3">JR1/69-3-13</strain>
    </source>
</reference>
<accession>A0A2N4U6M0</accession>
<keyword evidence="1" id="KW-0472">Membrane</keyword>
<dbReference type="Proteomes" id="UP000234190">
    <property type="component" value="Unassembled WGS sequence"/>
</dbReference>
<proteinExistence type="predicted"/>
<keyword evidence="1" id="KW-0812">Transmembrane</keyword>
<name>A0A2N4U6M0_9BURK</name>
<feature type="transmembrane region" description="Helical" evidence="1">
    <location>
        <begin position="47"/>
        <end position="69"/>
    </location>
</feature>
<dbReference type="RefSeq" id="WP_102073218.1">
    <property type="nucleotide sequence ID" value="NZ_PDNW01000004.1"/>
</dbReference>
<evidence type="ECO:0000313" key="3">
    <source>
        <dbReference type="Proteomes" id="UP000234190"/>
    </source>
</evidence>
<gene>
    <name evidence="2" type="ORF">CR159_06620</name>
</gene>
<dbReference type="AlphaFoldDB" id="A0A2N4U6M0"/>
<protein>
    <submittedName>
        <fullName evidence="2">Uncharacterized protein</fullName>
    </submittedName>
</protein>
<dbReference type="EMBL" id="PDNW01000004">
    <property type="protein sequence ID" value="PLC50672.1"/>
    <property type="molecule type" value="Genomic_DNA"/>
</dbReference>
<evidence type="ECO:0000256" key="1">
    <source>
        <dbReference type="SAM" id="Phobius"/>
    </source>
</evidence>
<evidence type="ECO:0000313" key="2">
    <source>
        <dbReference type="EMBL" id="PLC50672.1"/>
    </source>
</evidence>